<evidence type="ECO:0000313" key="3">
    <source>
        <dbReference type="EMBL" id="OHA73606.1"/>
    </source>
</evidence>
<dbReference type="AlphaFoldDB" id="A0A1G2RL99"/>
<keyword evidence="1" id="KW-0812">Transmembrane</keyword>
<dbReference type="Proteomes" id="UP000176917">
    <property type="component" value="Unassembled WGS sequence"/>
</dbReference>
<sequence>MAYTLLQEEDWKQKISKAAREQGVQAPQVLERSGKEYKQYFFEYFKNHIKEDNSQTFLLDAGCGTGKIAKKLADKRFHVYGIDFSQDIISLAKQYAPQVNFQTSSLYKLPFPSNMFDIIICLGLFQTVGDINQALKEISRVLKPGGIIIIRSPNSLSLGSLFLAKNIHYFNPYAFSTFIGHFSLRPVTLKGVYVFPPFFRVLSSIVLKTGLFRAFNLFFPFFIFFSHSFYLEAQKKA</sequence>
<keyword evidence="1" id="KW-1133">Transmembrane helix</keyword>
<comment type="caution">
    <text evidence="3">The sequence shown here is derived from an EMBL/GenBank/DDBJ whole genome shotgun (WGS) entry which is preliminary data.</text>
</comment>
<dbReference type="Pfam" id="PF08241">
    <property type="entry name" value="Methyltransf_11"/>
    <property type="match status" value="1"/>
</dbReference>
<feature type="transmembrane region" description="Helical" evidence="1">
    <location>
        <begin position="210"/>
        <end position="231"/>
    </location>
</feature>
<evidence type="ECO:0000313" key="4">
    <source>
        <dbReference type="Proteomes" id="UP000176917"/>
    </source>
</evidence>
<organism evidence="3 4">
    <name type="scientific">Candidatus Wildermuthbacteria bacterium RIFCSPLOWO2_01_FULL_48_16</name>
    <dbReference type="NCBI Taxonomy" id="1802461"/>
    <lineage>
        <taxon>Bacteria</taxon>
        <taxon>Candidatus Wildermuthiibacteriota</taxon>
    </lineage>
</organism>
<reference evidence="3 4" key="1">
    <citation type="journal article" date="2016" name="Nat. Commun.">
        <title>Thousands of microbial genomes shed light on interconnected biogeochemical processes in an aquifer system.</title>
        <authorList>
            <person name="Anantharaman K."/>
            <person name="Brown C.T."/>
            <person name="Hug L.A."/>
            <person name="Sharon I."/>
            <person name="Castelle C.J."/>
            <person name="Probst A.J."/>
            <person name="Thomas B.C."/>
            <person name="Singh A."/>
            <person name="Wilkins M.J."/>
            <person name="Karaoz U."/>
            <person name="Brodie E.L."/>
            <person name="Williams K.H."/>
            <person name="Hubbard S.S."/>
            <person name="Banfield J.F."/>
        </authorList>
    </citation>
    <scope>NUCLEOTIDE SEQUENCE [LARGE SCALE GENOMIC DNA]</scope>
</reference>
<dbReference type="CDD" id="cd02440">
    <property type="entry name" value="AdoMet_MTases"/>
    <property type="match status" value="1"/>
</dbReference>
<accession>A0A1G2RL99</accession>
<dbReference type="SUPFAM" id="SSF53335">
    <property type="entry name" value="S-adenosyl-L-methionine-dependent methyltransferases"/>
    <property type="match status" value="1"/>
</dbReference>
<keyword evidence="1" id="KW-0472">Membrane</keyword>
<dbReference type="EMBL" id="MHUG01000010">
    <property type="protein sequence ID" value="OHA73606.1"/>
    <property type="molecule type" value="Genomic_DNA"/>
</dbReference>
<dbReference type="STRING" id="1802461.A3B24_00250"/>
<dbReference type="InterPro" id="IPR013216">
    <property type="entry name" value="Methyltransf_11"/>
</dbReference>
<name>A0A1G2RL99_9BACT</name>
<proteinExistence type="predicted"/>
<dbReference type="InterPro" id="IPR029063">
    <property type="entry name" value="SAM-dependent_MTases_sf"/>
</dbReference>
<protein>
    <recommendedName>
        <fullName evidence="2">Methyltransferase type 11 domain-containing protein</fullName>
    </recommendedName>
</protein>
<dbReference type="GO" id="GO:0008757">
    <property type="term" value="F:S-adenosylmethionine-dependent methyltransferase activity"/>
    <property type="evidence" value="ECO:0007669"/>
    <property type="project" value="InterPro"/>
</dbReference>
<feature type="domain" description="Methyltransferase type 11" evidence="2">
    <location>
        <begin position="59"/>
        <end position="150"/>
    </location>
</feature>
<dbReference type="Gene3D" id="3.40.50.150">
    <property type="entry name" value="Vaccinia Virus protein VP39"/>
    <property type="match status" value="1"/>
</dbReference>
<evidence type="ECO:0000259" key="2">
    <source>
        <dbReference type="Pfam" id="PF08241"/>
    </source>
</evidence>
<dbReference type="PANTHER" id="PTHR43591">
    <property type="entry name" value="METHYLTRANSFERASE"/>
    <property type="match status" value="1"/>
</dbReference>
<gene>
    <name evidence="3" type="ORF">A3B24_00250</name>
</gene>
<evidence type="ECO:0000256" key="1">
    <source>
        <dbReference type="SAM" id="Phobius"/>
    </source>
</evidence>